<dbReference type="PROSITE" id="PS00847">
    <property type="entry name" value="MCM_1"/>
    <property type="match status" value="1"/>
</dbReference>
<keyword evidence="5 13" id="KW-0547">Nucleotide-binding</keyword>
<evidence type="ECO:0000256" key="13">
    <source>
        <dbReference type="RuleBase" id="RU004070"/>
    </source>
</evidence>
<evidence type="ECO:0000256" key="7">
    <source>
        <dbReference type="ARBA" id="ARBA00022806"/>
    </source>
</evidence>
<protein>
    <recommendedName>
        <fullName evidence="12 14">DNA replication licensing factor MCM6</fullName>
        <ecNumber evidence="3 14">3.6.4.12</ecNumber>
    </recommendedName>
</protein>
<dbReference type="GO" id="GO:0005737">
    <property type="term" value="C:cytoplasm"/>
    <property type="evidence" value="ECO:0007669"/>
    <property type="project" value="EnsemblFungi"/>
</dbReference>
<dbReference type="GO" id="GO:0042555">
    <property type="term" value="C:MCM complex"/>
    <property type="evidence" value="ECO:0007669"/>
    <property type="project" value="UniProtKB-UniRule"/>
</dbReference>
<feature type="compositionally biased region" description="Acidic residues" evidence="15">
    <location>
        <begin position="863"/>
        <end position="874"/>
    </location>
</feature>
<dbReference type="GO" id="GO:0005524">
    <property type="term" value="F:ATP binding"/>
    <property type="evidence" value="ECO:0007669"/>
    <property type="project" value="UniProtKB-UniRule"/>
</dbReference>
<keyword evidence="9 13" id="KW-0238">DNA-binding</keyword>
<dbReference type="FunFam" id="3.30.1640.10:FF:000009">
    <property type="entry name" value="DNA helicase"/>
    <property type="match status" value="1"/>
</dbReference>
<dbReference type="GO" id="GO:0033679">
    <property type="term" value="F:3'-5' DNA/RNA helicase activity"/>
    <property type="evidence" value="ECO:0007669"/>
    <property type="project" value="EnsemblFungi"/>
</dbReference>
<dbReference type="GO" id="GO:1990518">
    <property type="term" value="F:single-stranded 3'-5' DNA helicase activity"/>
    <property type="evidence" value="ECO:0007669"/>
    <property type="project" value="EnsemblFungi"/>
</dbReference>
<dbReference type="InterPro" id="IPR027417">
    <property type="entry name" value="P-loop_NTPase"/>
</dbReference>
<feature type="region of interest" description="Disordered" evidence="15">
    <location>
        <begin position="233"/>
        <end position="279"/>
    </location>
</feature>
<feature type="region of interest" description="Disordered" evidence="15">
    <location>
        <begin position="1"/>
        <end position="110"/>
    </location>
</feature>
<dbReference type="GO" id="GO:0000785">
    <property type="term" value="C:chromatin"/>
    <property type="evidence" value="ECO:0007669"/>
    <property type="project" value="EnsemblFungi"/>
</dbReference>
<dbReference type="Pfam" id="PF18263">
    <property type="entry name" value="WHD_MCM6"/>
    <property type="match status" value="1"/>
</dbReference>
<dbReference type="PRINTS" id="PR01657">
    <property type="entry name" value="MCMFAMILY"/>
</dbReference>
<gene>
    <name evidence="17" type="ORF">LALA0_S06e06964g</name>
</gene>
<dbReference type="GO" id="GO:0016887">
    <property type="term" value="F:ATP hydrolysis activity"/>
    <property type="evidence" value="ECO:0007669"/>
    <property type="project" value="EnsemblFungi"/>
</dbReference>
<dbReference type="FunFam" id="1.20.58.870:FF:000002">
    <property type="entry name" value="DNA helicase"/>
    <property type="match status" value="1"/>
</dbReference>
<keyword evidence="18" id="KW-1185">Reference proteome</keyword>
<evidence type="ECO:0000256" key="1">
    <source>
        <dbReference type="ARBA" id="ARBA00004123"/>
    </source>
</evidence>
<dbReference type="GO" id="GO:1902969">
    <property type="term" value="P:mitotic DNA replication"/>
    <property type="evidence" value="ECO:0007669"/>
    <property type="project" value="EnsemblFungi"/>
</dbReference>
<dbReference type="STRING" id="1245769.A0A0C7MSH8"/>
<keyword evidence="8 13" id="KW-0067">ATP-binding</keyword>
<evidence type="ECO:0000256" key="6">
    <source>
        <dbReference type="ARBA" id="ARBA00022801"/>
    </source>
</evidence>
<feature type="compositionally biased region" description="Polar residues" evidence="15">
    <location>
        <begin position="233"/>
        <end position="256"/>
    </location>
</feature>
<dbReference type="Proteomes" id="UP000054304">
    <property type="component" value="Unassembled WGS sequence"/>
</dbReference>
<evidence type="ECO:0000256" key="8">
    <source>
        <dbReference type="ARBA" id="ARBA00022840"/>
    </source>
</evidence>
<evidence type="ECO:0000256" key="15">
    <source>
        <dbReference type="SAM" id="MobiDB-lite"/>
    </source>
</evidence>
<feature type="compositionally biased region" description="Basic and acidic residues" evidence="15">
    <location>
        <begin position="19"/>
        <end position="29"/>
    </location>
</feature>
<dbReference type="GO" id="GO:0003688">
    <property type="term" value="F:DNA replication origin binding"/>
    <property type="evidence" value="ECO:0007669"/>
    <property type="project" value="EnsemblFungi"/>
</dbReference>
<evidence type="ECO:0000313" key="18">
    <source>
        <dbReference type="Proteomes" id="UP000054304"/>
    </source>
</evidence>
<dbReference type="GO" id="GO:0006270">
    <property type="term" value="P:DNA replication initiation"/>
    <property type="evidence" value="ECO:0007669"/>
    <property type="project" value="UniProtKB-UniRule"/>
</dbReference>
<comment type="subcellular location">
    <subcellularLocation>
        <location evidence="1 14">Nucleus</location>
    </subcellularLocation>
</comment>
<feature type="compositionally biased region" description="Polar residues" evidence="15">
    <location>
        <begin position="886"/>
        <end position="902"/>
    </location>
</feature>
<keyword evidence="7 14" id="KW-0347">Helicase</keyword>
<dbReference type="InterPro" id="IPR041024">
    <property type="entry name" value="Mcm6_C"/>
</dbReference>
<keyword evidence="11 14" id="KW-0131">Cell cycle</keyword>
<comment type="subunit">
    <text evidence="14">Component of the MCM2-7 complex.</text>
</comment>
<dbReference type="GO" id="GO:0043596">
    <property type="term" value="C:nuclear replication fork"/>
    <property type="evidence" value="ECO:0007669"/>
    <property type="project" value="EnsemblFungi"/>
</dbReference>
<accession>A0A0C7MSH8</accession>
<dbReference type="FunFam" id="3.40.50.300:FF:000115">
    <property type="entry name" value="DNA helicase"/>
    <property type="match status" value="1"/>
</dbReference>
<evidence type="ECO:0000259" key="16">
    <source>
        <dbReference type="PROSITE" id="PS50051"/>
    </source>
</evidence>
<dbReference type="PROSITE" id="PS50051">
    <property type="entry name" value="MCM_2"/>
    <property type="match status" value="1"/>
</dbReference>
<dbReference type="InterPro" id="IPR008049">
    <property type="entry name" value="MCM6"/>
</dbReference>
<dbReference type="Gene3D" id="3.30.1640.10">
    <property type="entry name" value="mini-chromosome maintenance (MCM) complex, chain A, domain 1"/>
    <property type="match status" value="1"/>
</dbReference>
<name>A0A0C7MSH8_9SACH</name>
<dbReference type="GO" id="GO:0009378">
    <property type="term" value="F:four-way junction helicase activity"/>
    <property type="evidence" value="ECO:0007669"/>
    <property type="project" value="EnsemblFungi"/>
</dbReference>
<reference evidence="17 18" key="1">
    <citation type="submission" date="2014-12" db="EMBL/GenBank/DDBJ databases">
        <authorList>
            <person name="Neuveglise Cecile"/>
        </authorList>
    </citation>
    <scope>NUCLEOTIDE SEQUENCE [LARGE SCALE GENOMIC DNA]</scope>
    <source>
        <strain evidence="17 18">CBS 12615</strain>
    </source>
</reference>
<dbReference type="GO" id="GO:0006267">
    <property type="term" value="P:pre-replicative complex assembly involved in nuclear cell cycle DNA replication"/>
    <property type="evidence" value="ECO:0007669"/>
    <property type="project" value="EnsemblFungi"/>
</dbReference>
<dbReference type="InterPro" id="IPR041562">
    <property type="entry name" value="MCM_lid"/>
</dbReference>
<evidence type="ECO:0000256" key="11">
    <source>
        <dbReference type="ARBA" id="ARBA00023306"/>
    </source>
</evidence>
<sequence>MSSPPGGQNDLPSSTFGDENNRVFQDSHDGLNIPSSVPPAHQSSPPFSSIEGAYGDDTGSGGHSGATPVFPSSSMGNINRQAQQNQAYSSESFAREQNDNGGEFEDVNLPLGGVRTRNLNTIKKVDDVTGEKVREAFEYFLEDFTFEPSEDNDQQGPVKAYRSQIQFMKIYDLSTIYIDYQHLSTRENGVLAAAIAEQYYRFLPFLQRGLRRVIRKYAPELLLTSDSVVNSQNSENLNTQTDTGFNSLSQGSQATGVTGAGTGNPSSGFATGGSTTSSPEQTERVFQISFFNLPTVHRIRDIRAEKIGSLMSISGTVTRTSEVRPELFKASFSCEMCRAVVDNVEQVFKYTEPTYCPNPSCENQAFWSLTVGRSKFLNWQKVRIQENANEIPTGSMPRTMDVILRGDCVERAKPGDRCKFTGTEIVVPDITQLGLPGVKPSGSMDNRGMSRSSDGLNTGVSGLKSLGVRDLTYKINFLACHVISTGQHSGSGGSKDQEDNVDLLNMQNGNFDNDGERDQEIFLNSLDSQEINELKEMVKDEQIYDKLVRSIAPAVFGHTTVKKGILLQMLGGVHKTTVEGINLRGDINICIVGDPSTSKSQFLKYVCGFAPRAVYTSGKASSAAGLTAAVVKDEEAGDFTIEAGALMLADNGICAIDEFDKMDLSDQVAIHEAMEQQTISIAKAGIHATLNARTSILAAANPVGGRYNRKLTLRGNLNMTAPIMSRFDLFFVVLDDCNEKIDTELAAHIVDLHMKRDEAIDPPFTPEQLRRYIKYARTFKPVLNEEARTYLVNKYKELRKDDAQGFSKSSYRITVRQLESMIRLSEAIARANCVDEITPMFVAEAFDLLRQSIIRVDVEDVDVTGESDDDDDDNINNNDSHGPNVGPTQAAASHTTGNSSPSPHGDAPADKPKDKTTISYDRYAAMINLIVQKVAQEDRDGGVELTATAIVDWYLLQRENELNSEAEYWQERKLAFKVIKRLVKDKILMQVHGNMLELAEHESAHPTSEKIVYVIHPNCAVLDSIVGSSTERNA</sequence>
<evidence type="ECO:0000256" key="12">
    <source>
        <dbReference type="ARBA" id="ARBA00073495"/>
    </source>
</evidence>
<evidence type="ECO:0000256" key="10">
    <source>
        <dbReference type="ARBA" id="ARBA00023242"/>
    </source>
</evidence>
<dbReference type="Pfam" id="PF14551">
    <property type="entry name" value="MCM_N"/>
    <property type="match status" value="1"/>
</dbReference>
<dbReference type="Gene3D" id="2.40.50.140">
    <property type="entry name" value="Nucleic acid-binding proteins"/>
    <property type="match status" value="1"/>
</dbReference>
<dbReference type="Pfam" id="PF00493">
    <property type="entry name" value="MCM"/>
    <property type="match status" value="1"/>
</dbReference>
<dbReference type="GO" id="GO:0005656">
    <property type="term" value="C:nuclear pre-replicative complex"/>
    <property type="evidence" value="ECO:0007669"/>
    <property type="project" value="EnsemblFungi"/>
</dbReference>
<proteinExistence type="inferred from homology"/>
<dbReference type="AlphaFoldDB" id="A0A0C7MSH8"/>
<dbReference type="PANTHER" id="PTHR11630:SF43">
    <property type="entry name" value="DNA REPLICATION LICENSING FACTOR MCM6"/>
    <property type="match status" value="1"/>
</dbReference>
<feature type="region of interest" description="Disordered" evidence="15">
    <location>
        <begin position="863"/>
        <end position="915"/>
    </location>
</feature>
<evidence type="ECO:0000256" key="5">
    <source>
        <dbReference type="ARBA" id="ARBA00022741"/>
    </source>
</evidence>
<dbReference type="Gene3D" id="3.40.50.300">
    <property type="entry name" value="P-loop containing nucleotide triphosphate hydrolases"/>
    <property type="match status" value="1"/>
</dbReference>
<dbReference type="PRINTS" id="PR01662">
    <property type="entry name" value="MCMPROTEIN6"/>
</dbReference>
<dbReference type="Gene3D" id="2.20.28.10">
    <property type="match status" value="1"/>
</dbReference>
<dbReference type="GeneID" id="34686408"/>
<dbReference type="GO" id="GO:0006271">
    <property type="term" value="P:DNA strand elongation involved in DNA replication"/>
    <property type="evidence" value="ECO:0007669"/>
    <property type="project" value="EnsemblFungi"/>
</dbReference>
<evidence type="ECO:0000313" key="17">
    <source>
        <dbReference type="EMBL" id="CEP62920.1"/>
    </source>
</evidence>
<comment type="catalytic activity">
    <reaction evidence="14">
        <text>ATP + H2O = ADP + phosphate + H(+)</text>
        <dbReference type="Rhea" id="RHEA:13065"/>
        <dbReference type="ChEBI" id="CHEBI:15377"/>
        <dbReference type="ChEBI" id="CHEBI:15378"/>
        <dbReference type="ChEBI" id="CHEBI:30616"/>
        <dbReference type="ChEBI" id="CHEBI:43474"/>
        <dbReference type="ChEBI" id="CHEBI:456216"/>
        <dbReference type="EC" id="3.6.4.12"/>
    </reaction>
</comment>
<dbReference type="HOGENOM" id="CLU_000995_3_0_1"/>
<dbReference type="InterPro" id="IPR033762">
    <property type="entry name" value="MCM_OB"/>
</dbReference>
<feature type="compositionally biased region" description="Polar residues" evidence="15">
    <location>
        <begin position="1"/>
        <end position="18"/>
    </location>
</feature>
<dbReference type="SMART" id="SM00350">
    <property type="entry name" value="MCM"/>
    <property type="match status" value="1"/>
</dbReference>
<feature type="compositionally biased region" description="Polar residues" evidence="15">
    <location>
        <begin position="70"/>
        <end position="92"/>
    </location>
</feature>
<evidence type="ECO:0000256" key="14">
    <source>
        <dbReference type="RuleBase" id="RU368064"/>
    </source>
</evidence>
<dbReference type="Pfam" id="PF17855">
    <property type="entry name" value="MCM_lid"/>
    <property type="match status" value="1"/>
</dbReference>
<keyword evidence="6 14" id="KW-0378">Hydrolase</keyword>
<feature type="domain" description="MCM C-terminal AAA(+) ATPase" evidence="16">
    <location>
        <begin position="543"/>
        <end position="749"/>
    </location>
</feature>
<dbReference type="EC" id="3.6.4.12" evidence="3 14"/>
<dbReference type="CDD" id="cd17757">
    <property type="entry name" value="MCM6"/>
    <property type="match status" value="1"/>
</dbReference>
<dbReference type="PANTHER" id="PTHR11630">
    <property type="entry name" value="DNA REPLICATION LICENSING FACTOR MCM FAMILY MEMBER"/>
    <property type="match status" value="1"/>
</dbReference>
<dbReference type="InterPro" id="IPR031327">
    <property type="entry name" value="MCM"/>
</dbReference>
<comment type="function">
    <text evidence="14">Acts as component of the MCM2-7 complex (MCM complex) which is the replicative helicase essential for 'once per cell cycle' DNA replication initiation and elongation in eukaryotic cells. The active ATPase sites in the MCM2-7 ring are formed through the interaction surfaces of two neighboring subunits such that a critical structure of a conserved arginine finger motif is provided in trans relative to the ATP-binding site of the Walker A box of the adjacent subunit. The six ATPase active sites, however, are likely to contribute differentially to the complex helicase activity.</text>
</comment>
<dbReference type="FunFam" id="2.20.28.10:FF:000003">
    <property type="entry name" value="DNA helicase"/>
    <property type="match status" value="1"/>
</dbReference>
<dbReference type="GO" id="GO:0003727">
    <property type="term" value="F:single-stranded RNA binding"/>
    <property type="evidence" value="ECO:0007669"/>
    <property type="project" value="EnsemblFungi"/>
</dbReference>
<feature type="compositionally biased region" description="Low complexity" evidence="15">
    <location>
        <begin position="266"/>
        <end position="278"/>
    </location>
</feature>
<dbReference type="EMBL" id="LN736365">
    <property type="protein sequence ID" value="CEP62920.1"/>
    <property type="molecule type" value="Genomic_DNA"/>
</dbReference>
<evidence type="ECO:0000256" key="2">
    <source>
        <dbReference type="ARBA" id="ARBA00008010"/>
    </source>
</evidence>
<dbReference type="SUPFAM" id="SSF50249">
    <property type="entry name" value="Nucleic acid-binding proteins"/>
    <property type="match status" value="1"/>
</dbReference>
<evidence type="ECO:0000256" key="4">
    <source>
        <dbReference type="ARBA" id="ARBA00022705"/>
    </source>
</evidence>
<dbReference type="OrthoDB" id="1744952at2759"/>
<organism evidence="17 18">
    <name type="scientific">Lachancea lanzarotensis</name>
    <dbReference type="NCBI Taxonomy" id="1245769"/>
    <lineage>
        <taxon>Eukaryota</taxon>
        <taxon>Fungi</taxon>
        <taxon>Dikarya</taxon>
        <taxon>Ascomycota</taxon>
        <taxon>Saccharomycotina</taxon>
        <taxon>Saccharomycetes</taxon>
        <taxon>Saccharomycetales</taxon>
        <taxon>Saccharomycetaceae</taxon>
        <taxon>Lachancea</taxon>
    </lineage>
</organism>
<keyword evidence="10" id="KW-0539">Nucleus</keyword>
<dbReference type="Pfam" id="PF17207">
    <property type="entry name" value="MCM_OB"/>
    <property type="match status" value="1"/>
</dbReference>
<dbReference type="InterPro" id="IPR018525">
    <property type="entry name" value="MCM_CS"/>
</dbReference>
<dbReference type="GO" id="GO:0071162">
    <property type="term" value="C:CMG complex"/>
    <property type="evidence" value="ECO:0007669"/>
    <property type="project" value="EnsemblFungi"/>
</dbReference>
<dbReference type="InterPro" id="IPR001208">
    <property type="entry name" value="MCM_dom"/>
</dbReference>
<dbReference type="RefSeq" id="XP_022629142.1">
    <property type="nucleotide sequence ID" value="XM_022771994.1"/>
</dbReference>
<dbReference type="GO" id="GO:0006279">
    <property type="term" value="P:premeiotic DNA replication"/>
    <property type="evidence" value="ECO:0007669"/>
    <property type="project" value="EnsemblFungi"/>
</dbReference>
<comment type="similarity">
    <text evidence="2 13">Belongs to the MCM family.</text>
</comment>
<dbReference type="GO" id="GO:0000727">
    <property type="term" value="P:double-strand break repair via break-induced replication"/>
    <property type="evidence" value="ECO:0007669"/>
    <property type="project" value="EnsemblFungi"/>
</dbReference>
<evidence type="ECO:0000256" key="9">
    <source>
        <dbReference type="ARBA" id="ARBA00023125"/>
    </source>
</evidence>
<dbReference type="InterPro" id="IPR027925">
    <property type="entry name" value="MCM_N"/>
</dbReference>
<keyword evidence="4 14" id="KW-0235">DNA replication</keyword>
<dbReference type="InterPro" id="IPR012340">
    <property type="entry name" value="NA-bd_OB-fold"/>
</dbReference>
<evidence type="ECO:0000256" key="3">
    <source>
        <dbReference type="ARBA" id="ARBA00012551"/>
    </source>
</evidence>
<dbReference type="SUPFAM" id="SSF52540">
    <property type="entry name" value="P-loop containing nucleoside triphosphate hydrolases"/>
    <property type="match status" value="1"/>
</dbReference>
<dbReference type="GO" id="GO:0097373">
    <property type="term" value="C:MCM core complex"/>
    <property type="evidence" value="ECO:0007669"/>
    <property type="project" value="EnsemblFungi"/>
</dbReference>
<dbReference type="Gene3D" id="1.20.58.870">
    <property type="match status" value="1"/>
</dbReference>
<dbReference type="GO" id="GO:0003697">
    <property type="term" value="F:single-stranded DNA binding"/>
    <property type="evidence" value="ECO:0007669"/>
    <property type="project" value="EnsemblFungi"/>
</dbReference>